<dbReference type="Proteomes" id="UP000321181">
    <property type="component" value="Unassembled WGS sequence"/>
</dbReference>
<dbReference type="RefSeq" id="WP_146900159.1">
    <property type="nucleotide sequence ID" value="NZ_BAAARM010000001.1"/>
</dbReference>
<reference evidence="10 11" key="1">
    <citation type="submission" date="2019-07" db="EMBL/GenBank/DDBJ databases">
        <title>Whole genome shotgun sequence of Cellulomonas aerilata NBRC 106308.</title>
        <authorList>
            <person name="Hosoyama A."/>
            <person name="Uohara A."/>
            <person name="Ohji S."/>
            <person name="Ichikawa N."/>
        </authorList>
    </citation>
    <scope>NUCLEOTIDE SEQUENCE [LARGE SCALE GENOMIC DNA]</scope>
    <source>
        <strain evidence="10 11">NBRC 106308</strain>
    </source>
</reference>
<evidence type="ECO:0000259" key="9">
    <source>
        <dbReference type="Pfam" id="PF12704"/>
    </source>
</evidence>
<proteinExistence type="inferred from homology"/>
<keyword evidence="5 7" id="KW-0472">Membrane</keyword>
<keyword evidence="2" id="KW-1003">Cell membrane</keyword>
<evidence type="ECO:0000256" key="1">
    <source>
        <dbReference type="ARBA" id="ARBA00004651"/>
    </source>
</evidence>
<feature type="transmembrane region" description="Helical" evidence="7">
    <location>
        <begin position="22"/>
        <end position="43"/>
    </location>
</feature>
<evidence type="ECO:0000256" key="5">
    <source>
        <dbReference type="ARBA" id="ARBA00023136"/>
    </source>
</evidence>
<evidence type="ECO:0000259" key="8">
    <source>
        <dbReference type="Pfam" id="PF02687"/>
    </source>
</evidence>
<feature type="transmembrane region" description="Helical" evidence="7">
    <location>
        <begin position="366"/>
        <end position="390"/>
    </location>
</feature>
<feature type="domain" description="MacB-like periplasmic core" evidence="9">
    <location>
        <begin position="23"/>
        <end position="201"/>
    </location>
</feature>
<keyword evidence="3 7" id="KW-0812">Transmembrane</keyword>
<dbReference type="InterPro" id="IPR050250">
    <property type="entry name" value="Macrolide_Exporter_MacB"/>
</dbReference>
<keyword evidence="4 7" id="KW-1133">Transmembrane helix</keyword>
<organism evidence="10 11">
    <name type="scientific">Cellulomonas aerilata</name>
    <dbReference type="NCBI Taxonomy" id="515326"/>
    <lineage>
        <taxon>Bacteria</taxon>
        <taxon>Bacillati</taxon>
        <taxon>Actinomycetota</taxon>
        <taxon>Actinomycetes</taxon>
        <taxon>Micrococcales</taxon>
        <taxon>Cellulomonadaceae</taxon>
        <taxon>Cellulomonas</taxon>
    </lineage>
</organism>
<dbReference type="GO" id="GO:0022857">
    <property type="term" value="F:transmembrane transporter activity"/>
    <property type="evidence" value="ECO:0007669"/>
    <property type="project" value="TreeGrafter"/>
</dbReference>
<comment type="subcellular location">
    <subcellularLocation>
        <location evidence="1">Cell membrane</location>
        <topology evidence="1">Multi-pass membrane protein</topology>
    </subcellularLocation>
</comment>
<dbReference type="EMBL" id="BJYY01000002">
    <property type="protein sequence ID" value="GEO33010.1"/>
    <property type="molecule type" value="Genomic_DNA"/>
</dbReference>
<dbReference type="Pfam" id="PF12704">
    <property type="entry name" value="MacB_PCD"/>
    <property type="match status" value="1"/>
</dbReference>
<comment type="caution">
    <text evidence="10">The sequence shown here is derived from an EMBL/GenBank/DDBJ whole genome shotgun (WGS) entry which is preliminary data.</text>
</comment>
<feature type="transmembrane region" description="Helical" evidence="7">
    <location>
        <begin position="316"/>
        <end position="346"/>
    </location>
</feature>
<evidence type="ECO:0000256" key="3">
    <source>
        <dbReference type="ARBA" id="ARBA00022692"/>
    </source>
</evidence>
<protein>
    <submittedName>
        <fullName evidence="10">ABC transporter permease</fullName>
    </submittedName>
</protein>
<evidence type="ECO:0000313" key="10">
    <source>
        <dbReference type="EMBL" id="GEO33010.1"/>
    </source>
</evidence>
<dbReference type="Pfam" id="PF02687">
    <property type="entry name" value="FtsX"/>
    <property type="match status" value="1"/>
</dbReference>
<comment type="similarity">
    <text evidence="6">Belongs to the ABC-4 integral membrane protein family.</text>
</comment>
<evidence type="ECO:0000256" key="6">
    <source>
        <dbReference type="ARBA" id="ARBA00038076"/>
    </source>
</evidence>
<name>A0A512D9T0_9CELL</name>
<evidence type="ECO:0000256" key="4">
    <source>
        <dbReference type="ARBA" id="ARBA00022989"/>
    </source>
</evidence>
<dbReference type="PANTHER" id="PTHR30572:SF4">
    <property type="entry name" value="ABC TRANSPORTER PERMEASE YTRF"/>
    <property type="match status" value="1"/>
</dbReference>
<sequence>MTGLVGAVVEAWDELRIHKLRVLLALVGVAVAVCAITGITAAAQMMNQVLREQVERDIGRPTTLVVNAFPLGESGPGTAAQYDAEFARVVERYGIEYASREMFTQLRFRFPTGAQDVQVQVVDPEYGVMRRVQPAQGTWFSESDVDRLAPPLVVNESFLAQLGAVDLSSHPTVVLGGKSPVRATVIGVVEDRFPEEGPTAFLLYDHFSRWATPDPSFGPMIPSLQLWVPPEMADELTEVVRRDLQAALPNSQADVFQQGEGFDVLDGGVQWVITGIGAVALLLGGLGLVNISLVTVRYRIREIGIRRSFGATSGRVFFGVLMESVVATSVAGVVGVIAAVVVIKNIPVESIFGVALDDTPPFPRSAALLGMVCATGVGALAGLIPAIVAVRVKVIDAIRY</sequence>
<dbReference type="InterPro" id="IPR003838">
    <property type="entry name" value="ABC3_permease_C"/>
</dbReference>
<gene>
    <name evidence="10" type="ORF">CAE01nite_07350</name>
</gene>
<evidence type="ECO:0000256" key="7">
    <source>
        <dbReference type="SAM" id="Phobius"/>
    </source>
</evidence>
<feature type="transmembrane region" description="Helical" evidence="7">
    <location>
        <begin position="271"/>
        <end position="296"/>
    </location>
</feature>
<evidence type="ECO:0000256" key="2">
    <source>
        <dbReference type="ARBA" id="ARBA00022475"/>
    </source>
</evidence>
<evidence type="ECO:0000313" key="11">
    <source>
        <dbReference type="Proteomes" id="UP000321181"/>
    </source>
</evidence>
<keyword evidence="11" id="KW-1185">Reference proteome</keyword>
<accession>A0A512D9T0</accession>
<dbReference type="OrthoDB" id="3510103at2"/>
<dbReference type="GO" id="GO:0005886">
    <property type="term" value="C:plasma membrane"/>
    <property type="evidence" value="ECO:0007669"/>
    <property type="project" value="UniProtKB-SubCell"/>
</dbReference>
<dbReference type="InterPro" id="IPR025857">
    <property type="entry name" value="MacB_PCD"/>
</dbReference>
<dbReference type="PANTHER" id="PTHR30572">
    <property type="entry name" value="MEMBRANE COMPONENT OF TRANSPORTER-RELATED"/>
    <property type="match status" value="1"/>
</dbReference>
<feature type="domain" description="ABC3 transporter permease C-terminal" evidence="8">
    <location>
        <begin position="276"/>
        <end position="391"/>
    </location>
</feature>
<dbReference type="AlphaFoldDB" id="A0A512D9T0"/>